<accession>G0MME3</accession>
<feature type="compositionally biased region" description="Polar residues" evidence="1">
    <location>
        <begin position="170"/>
        <end position="191"/>
    </location>
</feature>
<dbReference type="HOGENOM" id="CLU_390904_0_0_1"/>
<protein>
    <recommendedName>
        <fullName evidence="4">DUF38 domain-containing protein</fullName>
    </recommendedName>
</protein>
<dbReference type="AlphaFoldDB" id="G0MME3"/>
<sequence length="635" mass="74861">MDTPPEPLVGPDNEQIVLLVREEYMRRSSLEEAFERVCTIIALLRQNPEELNPDIAALQNAQREQQEEQKVEETPRNDSEKVEPGAKPHRDLKRAEPTSDEPSPQKRMKLEEGTEDAPQLSRELPGPQEIRESKEQRPKRPSPEYYSTLDDSAEYDHEEEVAEDAPMDISNPNSDTTLLPQLTREQSSRGSSPLDERAQLDRDEEVEFDEHPMDISEENLELCEDGDEAFWERTIAENQQKQQQTPKEEKRREESGRGTPFTDTDSEDCGIEVVDDVEANVDMPVENVNDFDVFTLDVVKEVYRILAVWEFNLVTEEPLELEDIPKVLHFRKFAPVKLVNFPIDILEVTIGYRNIIFDIRHARTKTFTCIQYLSHTEGCIFQYNETSVLIKGIKYQSLAAKDYFFMVRHKDAFFEKLAIKISNYETPAIYPFQSFLWKLDNYFSIKSDFELSVLEFSMTTFYHNTSGDRGRNLVQIFWPRLVPTVLSHVIFRVWNDKSVRRRLDLLPTRDRHLTRDLYLTQQWKGLSQLDIHDENIVIDPNEYVHFTHLEMIRIYLPRNDHRYRHFKKLVNLSDTWRNGNEDLKVIIFRFPKKGDTSVQEALEADLERKKRAFDEFNNDFVFKKQWFTGRFWRPH</sequence>
<dbReference type="EMBL" id="GL379802">
    <property type="protein sequence ID" value="EGT37477.1"/>
    <property type="molecule type" value="Genomic_DNA"/>
</dbReference>
<feature type="region of interest" description="Disordered" evidence="1">
    <location>
        <begin position="238"/>
        <end position="268"/>
    </location>
</feature>
<evidence type="ECO:0008006" key="4">
    <source>
        <dbReference type="Google" id="ProtNLM"/>
    </source>
</evidence>
<proteinExistence type="predicted"/>
<feature type="compositionally biased region" description="Basic and acidic residues" evidence="1">
    <location>
        <begin position="129"/>
        <end position="142"/>
    </location>
</feature>
<gene>
    <name evidence="2" type="ORF">CAEBREN_07861</name>
</gene>
<dbReference type="Proteomes" id="UP000008068">
    <property type="component" value="Unassembled WGS sequence"/>
</dbReference>
<evidence type="ECO:0000256" key="1">
    <source>
        <dbReference type="SAM" id="MobiDB-lite"/>
    </source>
</evidence>
<feature type="compositionally biased region" description="Basic and acidic residues" evidence="1">
    <location>
        <begin position="246"/>
        <end position="256"/>
    </location>
</feature>
<feature type="compositionally biased region" description="Basic and acidic residues" evidence="1">
    <location>
        <begin position="64"/>
        <end position="97"/>
    </location>
</feature>
<dbReference type="OrthoDB" id="5882658at2759"/>
<evidence type="ECO:0000313" key="2">
    <source>
        <dbReference type="EMBL" id="EGT37477.1"/>
    </source>
</evidence>
<dbReference type="InParanoid" id="G0MME3"/>
<organism evidence="3">
    <name type="scientific">Caenorhabditis brenneri</name>
    <name type="common">Nematode worm</name>
    <dbReference type="NCBI Taxonomy" id="135651"/>
    <lineage>
        <taxon>Eukaryota</taxon>
        <taxon>Metazoa</taxon>
        <taxon>Ecdysozoa</taxon>
        <taxon>Nematoda</taxon>
        <taxon>Chromadorea</taxon>
        <taxon>Rhabditida</taxon>
        <taxon>Rhabditina</taxon>
        <taxon>Rhabditomorpha</taxon>
        <taxon>Rhabditoidea</taxon>
        <taxon>Rhabditidae</taxon>
        <taxon>Peloderinae</taxon>
        <taxon>Caenorhabditis</taxon>
    </lineage>
</organism>
<feature type="compositionally biased region" description="Acidic residues" evidence="1">
    <location>
        <begin position="151"/>
        <end position="166"/>
    </location>
</feature>
<evidence type="ECO:0000313" key="3">
    <source>
        <dbReference type="Proteomes" id="UP000008068"/>
    </source>
</evidence>
<feature type="region of interest" description="Disordered" evidence="1">
    <location>
        <begin position="54"/>
        <end position="217"/>
    </location>
</feature>
<reference evidence="3" key="1">
    <citation type="submission" date="2011-07" db="EMBL/GenBank/DDBJ databases">
        <authorList>
            <consortium name="Caenorhabditis brenneri Sequencing and Analysis Consortium"/>
            <person name="Wilson R.K."/>
        </authorList>
    </citation>
    <scope>NUCLEOTIDE SEQUENCE [LARGE SCALE GENOMIC DNA]</scope>
    <source>
        <strain evidence="3">PB2801</strain>
    </source>
</reference>
<name>G0MME3_CAEBE</name>
<keyword evidence="3" id="KW-1185">Reference proteome</keyword>